<dbReference type="Proteomes" id="UP000054911">
    <property type="component" value="Unassembled WGS sequence"/>
</dbReference>
<dbReference type="STRING" id="1777141.AWB80_06650"/>
<dbReference type="RefSeq" id="WP_061178938.1">
    <property type="nucleotide sequence ID" value="NZ_FCOE02000035.1"/>
</dbReference>
<protein>
    <submittedName>
        <fullName evidence="1">Uncharacterized protein</fullName>
    </submittedName>
</protein>
<dbReference type="EMBL" id="FCOE02000035">
    <property type="protein sequence ID" value="SAK92173.1"/>
    <property type="molecule type" value="Genomic_DNA"/>
</dbReference>
<accession>A0A158DCJ3</accession>
<dbReference type="OrthoDB" id="9135723at2"/>
<keyword evidence="2" id="KW-1185">Reference proteome</keyword>
<proteinExistence type="predicted"/>
<name>A0A158DCJ3_9BURK</name>
<reference evidence="1" key="1">
    <citation type="submission" date="2016-01" db="EMBL/GenBank/DDBJ databases">
        <authorList>
            <person name="Peeters C."/>
        </authorList>
    </citation>
    <scope>NUCLEOTIDE SEQUENCE [LARGE SCALE GENOMIC DNA]</scope>
    <source>
        <strain evidence="1">LMG 29323</strain>
    </source>
</reference>
<comment type="caution">
    <text evidence="1">The sequence shown here is derived from an EMBL/GenBank/DDBJ whole genome shotgun (WGS) entry which is preliminary data.</text>
</comment>
<sequence length="97" mass="10630">MNAQPEIVERVHQAHGYLVRAEADLITLHASLLVLQRFVRDTPGSSYLDAMLKRVHGDIERTVGNRVQLSLDAGRAGIDVGFFNVDHFHGSAPAGRA</sequence>
<organism evidence="1 2">
    <name type="scientific">Caballeronia pedi</name>
    <dbReference type="NCBI Taxonomy" id="1777141"/>
    <lineage>
        <taxon>Bacteria</taxon>
        <taxon>Pseudomonadati</taxon>
        <taxon>Pseudomonadota</taxon>
        <taxon>Betaproteobacteria</taxon>
        <taxon>Burkholderiales</taxon>
        <taxon>Burkholderiaceae</taxon>
        <taxon>Caballeronia</taxon>
    </lineage>
</organism>
<dbReference type="AlphaFoldDB" id="A0A158DCJ3"/>
<evidence type="ECO:0000313" key="1">
    <source>
        <dbReference type="EMBL" id="SAK92173.1"/>
    </source>
</evidence>
<gene>
    <name evidence="1" type="ORF">AWB80_06650</name>
</gene>
<evidence type="ECO:0000313" key="2">
    <source>
        <dbReference type="Proteomes" id="UP000054911"/>
    </source>
</evidence>